<dbReference type="Proteomes" id="UP000036873">
    <property type="component" value="Unassembled WGS sequence"/>
</dbReference>
<sequence length="63" mass="6965">MEKAIKPCSICNGLCDIKTVFEPQKKYCVTCTVCGNETDPKPTRNAAINCHNKTSFKSIKSLL</sequence>
<comment type="caution">
    <text evidence="1">The sequence shown here is derived from an EMBL/GenBank/DDBJ whole genome shotgun (WGS) entry which is preliminary data.</text>
</comment>
<reference evidence="2" key="1">
    <citation type="submission" date="2015-07" db="EMBL/GenBank/DDBJ databases">
        <title>Draft genome sequence of Acetobacterium bakii DSM 8293, a potential psychrophilic chemical producer through syngas fermentation.</title>
        <authorList>
            <person name="Song Y."/>
            <person name="Hwang S."/>
            <person name="Cho B.-K."/>
        </authorList>
    </citation>
    <scope>NUCLEOTIDE SEQUENCE [LARGE SCALE GENOMIC DNA]</scope>
    <source>
        <strain evidence="2">DSM 8239</strain>
    </source>
</reference>
<proteinExistence type="predicted"/>
<accession>A0A0L6TX02</accession>
<dbReference type="RefSeq" id="WP_050741553.1">
    <property type="nucleotide sequence ID" value="NZ_LGYO01000051.1"/>
</dbReference>
<keyword evidence="2" id="KW-1185">Reference proteome</keyword>
<organism evidence="1 2">
    <name type="scientific">Acetobacterium bakii</name>
    <dbReference type="NCBI Taxonomy" id="52689"/>
    <lineage>
        <taxon>Bacteria</taxon>
        <taxon>Bacillati</taxon>
        <taxon>Bacillota</taxon>
        <taxon>Clostridia</taxon>
        <taxon>Eubacteriales</taxon>
        <taxon>Eubacteriaceae</taxon>
        <taxon>Acetobacterium</taxon>
    </lineage>
</organism>
<dbReference type="EMBL" id="LGYO01000051">
    <property type="protein sequence ID" value="KNZ40602.1"/>
    <property type="molecule type" value="Genomic_DNA"/>
</dbReference>
<gene>
    <name evidence="1" type="ORF">AKG39_16790</name>
</gene>
<evidence type="ECO:0000313" key="2">
    <source>
        <dbReference type="Proteomes" id="UP000036873"/>
    </source>
</evidence>
<protein>
    <submittedName>
        <fullName evidence="1">Uncharacterized protein</fullName>
    </submittedName>
</protein>
<dbReference type="AlphaFoldDB" id="A0A0L6TX02"/>
<evidence type="ECO:0000313" key="1">
    <source>
        <dbReference type="EMBL" id="KNZ40602.1"/>
    </source>
</evidence>
<name>A0A0L6TX02_9FIRM</name>
<dbReference type="STRING" id="52689.AKG39_16790"/>